<dbReference type="PANTHER" id="PTHR21180:SF32">
    <property type="entry name" value="ENDONUCLEASE_EXONUCLEASE_PHOSPHATASE FAMILY DOMAIN-CONTAINING PROTEIN 1"/>
    <property type="match status" value="1"/>
</dbReference>
<evidence type="ECO:0000256" key="2">
    <source>
        <dbReference type="SAM" id="SignalP"/>
    </source>
</evidence>
<dbReference type="InterPro" id="IPR010994">
    <property type="entry name" value="RuvA_2-like"/>
</dbReference>
<keyword evidence="5" id="KW-1185">Reference proteome</keyword>
<evidence type="ECO:0000313" key="4">
    <source>
        <dbReference type="EMBL" id="EWM53565.1"/>
    </source>
</evidence>
<proteinExistence type="predicted"/>
<name>W7UY40_RUMFL</name>
<dbReference type="Pfam" id="PF12836">
    <property type="entry name" value="HHH_3"/>
    <property type="match status" value="2"/>
</dbReference>
<protein>
    <recommendedName>
        <fullName evidence="3">Helix-hairpin-helix DNA-binding motif class 1 domain-containing protein</fullName>
    </recommendedName>
</protein>
<dbReference type="SUPFAM" id="SSF47781">
    <property type="entry name" value="RuvA domain 2-like"/>
    <property type="match status" value="2"/>
</dbReference>
<dbReference type="SMART" id="SM00278">
    <property type="entry name" value="HhH1"/>
    <property type="match status" value="3"/>
</dbReference>
<dbReference type="OrthoDB" id="9790239at2"/>
<dbReference type="eggNOG" id="COG1555">
    <property type="taxonomic scope" value="Bacteria"/>
</dbReference>
<feature type="signal peptide" evidence="2">
    <location>
        <begin position="1"/>
        <end position="24"/>
    </location>
</feature>
<feature type="domain" description="Helix-hairpin-helix DNA-binding motif class 1" evidence="3">
    <location>
        <begin position="203"/>
        <end position="222"/>
    </location>
</feature>
<dbReference type="RefSeq" id="WP_051456614.1">
    <property type="nucleotide sequence ID" value="NZ_ATAX01000025.1"/>
</dbReference>
<dbReference type="Proteomes" id="UP000019365">
    <property type="component" value="Unassembled WGS sequence"/>
</dbReference>
<evidence type="ECO:0000256" key="1">
    <source>
        <dbReference type="SAM" id="MobiDB-lite"/>
    </source>
</evidence>
<dbReference type="InterPro" id="IPR003583">
    <property type="entry name" value="Hlx-hairpin-Hlx_DNA-bd_motif"/>
</dbReference>
<gene>
    <name evidence="4" type="ORF">RF007C_07735</name>
</gene>
<evidence type="ECO:0000259" key="3">
    <source>
        <dbReference type="SMART" id="SM00278"/>
    </source>
</evidence>
<feature type="region of interest" description="Disordered" evidence="1">
    <location>
        <begin position="56"/>
        <end position="85"/>
    </location>
</feature>
<dbReference type="NCBIfam" id="TIGR00426">
    <property type="entry name" value="competence protein ComEA helix-hairpin-helix repeat region"/>
    <property type="match status" value="1"/>
</dbReference>
<keyword evidence="2" id="KW-0732">Signal</keyword>
<dbReference type="Gene3D" id="1.10.150.280">
    <property type="entry name" value="AF1531-like domain"/>
    <property type="match status" value="1"/>
</dbReference>
<dbReference type="AlphaFoldDB" id="W7UY40"/>
<dbReference type="GO" id="GO:0006281">
    <property type="term" value="P:DNA repair"/>
    <property type="evidence" value="ECO:0007669"/>
    <property type="project" value="InterPro"/>
</dbReference>
<reference evidence="4 5" key="1">
    <citation type="journal article" date="2014" name="PLoS ONE">
        <title>Rumen cellulosomics: divergent fiber-degrading strategies revealed by comparative genome-wide analysis of six ruminococcal strains.</title>
        <authorList>
            <person name="Dassa B."/>
            <person name="Borovok I."/>
            <person name="Ruimy-Israeli V."/>
            <person name="Lamed R."/>
            <person name="Flint H.J."/>
            <person name="Duncan S.H."/>
            <person name="Henrissat B."/>
            <person name="Coutinho P."/>
            <person name="Morrison M."/>
            <person name="Mosoni P."/>
            <person name="Yeoman C.J."/>
            <person name="White B.A."/>
            <person name="Bayer E.A."/>
        </authorList>
    </citation>
    <scope>NUCLEOTIDE SEQUENCE [LARGE SCALE GENOMIC DNA]</scope>
    <source>
        <strain evidence="4 5">007c</strain>
    </source>
</reference>
<evidence type="ECO:0000313" key="5">
    <source>
        <dbReference type="Proteomes" id="UP000019365"/>
    </source>
</evidence>
<dbReference type="Gene3D" id="1.10.150.320">
    <property type="entry name" value="Photosystem II 12 kDa extrinsic protein"/>
    <property type="match status" value="1"/>
</dbReference>
<dbReference type="EMBL" id="ATAX01000025">
    <property type="protein sequence ID" value="EWM53565.1"/>
    <property type="molecule type" value="Genomic_DNA"/>
</dbReference>
<feature type="domain" description="Helix-hairpin-helix DNA-binding motif class 1" evidence="3">
    <location>
        <begin position="104"/>
        <end position="123"/>
    </location>
</feature>
<dbReference type="PANTHER" id="PTHR21180">
    <property type="entry name" value="ENDONUCLEASE/EXONUCLEASE/PHOSPHATASE FAMILY DOMAIN-CONTAINING PROTEIN 1"/>
    <property type="match status" value="1"/>
</dbReference>
<dbReference type="InterPro" id="IPR004509">
    <property type="entry name" value="Competence_ComEA_HhH"/>
</dbReference>
<dbReference type="PATRIC" id="fig|1341157.4.peg.1976"/>
<comment type="caution">
    <text evidence="4">The sequence shown here is derived from an EMBL/GenBank/DDBJ whole genome shotgun (WGS) entry which is preliminary data.</text>
</comment>
<organism evidence="4 5">
    <name type="scientific">Ruminococcus flavefaciens 007c</name>
    <dbReference type="NCBI Taxonomy" id="1341157"/>
    <lineage>
        <taxon>Bacteria</taxon>
        <taxon>Bacillati</taxon>
        <taxon>Bacillota</taxon>
        <taxon>Clostridia</taxon>
        <taxon>Eubacteriales</taxon>
        <taxon>Oscillospiraceae</taxon>
        <taxon>Ruminococcus</taxon>
    </lineage>
</organism>
<feature type="compositionally biased region" description="Polar residues" evidence="1">
    <location>
        <begin position="56"/>
        <end position="70"/>
    </location>
</feature>
<accession>W7UY40</accession>
<feature type="chain" id="PRO_5004905146" description="Helix-hairpin-helix DNA-binding motif class 1 domain-containing protein" evidence="2">
    <location>
        <begin position="25"/>
        <end position="268"/>
    </location>
</feature>
<feature type="domain" description="Helix-hairpin-helix DNA-binding motif class 1" evidence="3">
    <location>
        <begin position="134"/>
        <end position="153"/>
    </location>
</feature>
<sequence length="268" mass="29932">MNEKNSLRKYVISVICSAVVIASAAFCFRANDTKQNTSTIIIESNRSITAKVTTVSSAENKKSPQTTIKTTKARNTRTQKTTDVSNKTNNDEYVYIDINTADAEQLMQLNGIGEVLAEEIMKYREENGSFRNIEEIMNVSGIGSGIFNKIQEHIYVNDPVYEYSEKNEPIETQEAEPETDTLTEHIMTLEEAAPININSADAELLQLLPHVDAETADKILIFRQQSGGFKNEYELLLIEGLSRSEVDDILPYVSITEKSESADSSNTE</sequence>
<dbReference type="GO" id="GO:0003677">
    <property type="term" value="F:DNA binding"/>
    <property type="evidence" value="ECO:0007669"/>
    <property type="project" value="InterPro"/>
</dbReference>
<dbReference type="InterPro" id="IPR051675">
    <property type="entry name" value="Endo/Exo/Phosphatase_dom_1"/>
</dbReference>